<keyword evidence="3" id="KW-0443">Lipid metabolism</keyword>
<dbReference type="InterPro" id="IPR000873">
    <property type="entry name" value="AMP-dep_synth/lig_dom"/>
</dbReference>
<dbReference type="PANTHER" id="PTHR43272">
    <property type="entry name" value="LONG-CHAIN-FATTY-ACID--COA LIGASE"/>
    <property type="match status" value="1"/>
</dbReference>
<feature type="compositionally biased region" description="Acidic residues" evidence="5">
    <location>
        <begin position="49"/>
        <end position="58"/>
    </location>
</feature>
<organism evidence="8">
    <name type="scientific">Percolomonas cosmopolitus</name>
    <dbReference type="NCBI Taxonomy" id="63605"/>
    <lineage>
        <taxon>Eukaryota</taxon>
        <taxon>Discoba</taxon>
        <taxon>Heterolobosea</taxon>
        <taxon>Tetramitia</taxon>
        <taxon>Eutetramitia</taxon>
        <taxon>Percolomonadidae</taxon>
        <taxon>Percolomonas</taxon>
    </lineage>
</organism>
<dbReference type="CDD" id="cd05907">
    <property type="entry name" value="VL_LC_FACS_like"/>
    <property type="match status" value="1"/>
</dbReference>
<dbReference type="SUPFAM" id="SSF56801">
    <property type="entry name" value="Acetyl-CoA synthetase-like"/>
    <property type="match status" value="1"/>
</dbReference>
<dbReference type="Pfam" id="PF00501">
    <property type="entry name" value="AMP-binding"/>
    <property type="match status" value="1"/>
</dbReference>
<evidence type="ECO:0000256" key="5">
    <source>
        <dbReference type="SAM" id="MobiDB-lite"/>
    </source>
</evidence>
<dbReference type="GO" id="GO:0016020">
    <property type="term" value="C:membrane"/>
    <property type="evidence" value="ECO:0007669"/>
    <property type="project" value="TreeGrafter"/>
</dbReference>
<evidence type="ECO:0000256" key="4">
    <source>
        <dbReference type="ARBA" id="ARBA00024484"/>
    </source>
</evidence>
<comment type="catalytic activity">
    <reaction evidence="4">
        <text>a long-chain fatty acid + ATP + CoA = a long-chain fatty acyl-CoA + AMP + diphosphate</text>
        <dbReference type="Rhea" id="RHEA:15421"/>
        <dbReference type="ChEBI" id="CHEBI:30616"/>
        <dbReference type="ChEBI" id="CHEBI:33019"/>
        <dbReference type="ChEBI" id="CHEBI:57287"/>
        <dbReference type="ChEBI" id="CHEBI:57560"/>
        <dbReference type="ChEBI" id="CHEBI:83139"/>
        <dbReference type="ChEBI" id="CHEBI:456215"/>
        <dbReference type="EC" id="6.2.1.3"/>
    </reaction>
    <physiologicalReaction direction="left-to-right" evidence="4">
        <dbReference type="Rhea" id="RHEA:15422"/>
    </physiologicalReaction>
</comment>
<gene>
    <name evidence="8" type="ORF">PCOS0759_LOCUS8635</name>
</gene>
<dbReference type="InterPro" id="IPR042099">
    <property type="entry name" value="ANL_N_sf"/>
</dbReference>
<dbReference type="Pfam" id="PF23562">
    <property type="entry name" value="AMP-binding_C_3"/>
    <property type="match status" value="1"/>
</dbReference>
<keyword evidence="6" id="KW-0472">Membrane</keyword>
<keyword evidence="6" id="KW-0812">Transmembrane</keyword>
<name>A0A7S1KTX8_9EUKA</name>
<evidence type="ECO:0000256" key="1">
    <source>
        <dbReference type="ARBA" id="ARBA00022598"/>
    </source>
</evidence>
<evidence type="ECO:0000256" key="3">
    <source>
        <dbReference type="ARBA" id="ARBA00023098"/>
    </source>
</evidence>
<reference evidence="8" key="1">
    <citation type="submission" date="2021-01" db="EMBL/GenBank/DDBJ databases">
        <authorList>
            <person name="Corre E."/>
            <person name="Pelletier E."/>
            <person name="Niang G."/>
            <person name="Scheremetjew M."/>
            <person name="Finn R."/>
            <person name="Kale V."/>
            <person name="Holt S."/>
            <person name="Cochrane G."/>
            <person name="Meng A."/>
            <person name="Brown T."/>
            <person name="Cohen L."/>
        </authorList>
    </citation>
    <scope>NUCLEOTIDE SEQUENCE</scope>
    <source>
        <strain evidence="8">WS</strain>
    </source>
</reference>
<proteinExistence type="predicted"/>
<dbReference type="GO" id="GO:0005783">
    <property type="term" value="C:endoplasmic reticulum"/>
    <property type="evidence" value="ECO:0007669"/>
    <property type="project" value="TreeGrafter"/>
</dbReference>
<evidence type="ECO:0000259" key="7">
    <source>
        <dbReference type="Pfam" id="PF00501"/>
    </source>
</evidence>
<dbReference type="InterPro" id="IPR020845">
    <property type="entry name" value="AMP-binding_CS"/>
</dbReference>
<evidence type="ECO:0000256" key="2">
    <source>
        <dbReference type="ARBA" id="ARBA00022832"/>
    </source>
</evidence>
<keyword evidence="6" id="KW-1133">Transmembrane helix</keyword>
<accession>A0A7S1KTX8</accession>
<feature type="region of interest" description="Disordered" evidence="5">
    <location>
        <begin position="45"/>
        <end position="65"/>
    </location>
</feature>
<dbReference type="AlphaFoldDB" id="A0A7S1KTX8"/>
<evidence type="ECO:0000256" key="6">
    <source>
        <dbReference type="SAM" id="Phobius"/>
    </source>
</evidence>
<dbReference type="Gene3D" id="3.40.50.12780">
    <property type="entry name" value="N-terminal domain of ligase-like"/>
    <property type="match status" value="1"/>
</dbReference>
<dbReference type="EMBL" id="HBGD01010498">
    <property type="protein sequence ID" value="CAD9085381.1"/>
    <property type="molecule type" value="Transcribed_RNA"/>
</dbReference>
<dbReference type="GO" id="GO:0004467">
    <property type="term" value="F:long-chain fatty acid-CoA ligase activity"/>
    <property type="evidence" value="ECO:0007669"/>
    <property type="project" value="UniProtKB-EC"/>
</dbReference>
<sequence length="679" mass="76129">MPLLSLHSLFLALSILAISLTLLSVLVLLFYNQVIPDEKHYVRNQQTQYEDEDEDEAQGSESQTKFQSLPCIFREKFSNSYSIAHTTASSEHTYSQYYASSLKYAKSMLEMKDSSKFQACGIWLSNQKEYCEVYMACLMIGFVPVGVYETLEKMGLAHLVRLSQMQWIILNSEAQLDALLEVHAELGKESKLQIVIMLQEGFESDRRDSVEVYNVEDFLSLGEYISEQDVVARTDLIQPDDVATLIFTSGTTGLSKAVKLSHKNLVYMAEQMTESTVRQMYYHNPALVHDEQHNELRFVSYLPLAHIAEQLITILIPAIEATNVHFIRNRLNLLSEVQSVRPTAFMGVPRVWEKIHTGLQARISNLGFFKRTLIQWGMNTTYTANQILKCHGASLDPFMAFKYRVARYLAIDKIRTAIGLNKCYCFVSGAGPLSADLAKFFSSIDIVIQESYGQSEGVGVVCFNQLGAIKFGTVGKPLKGMHVKIAEDTEILIKGPAVFLGYLSDPKSTQEALTEDMYLKTGDLGAIDEQGFVRITGRKKDIIITSGGKNISPALIENLWKSQSPIVSDVVVVGDNKPFLTAIVSLDEDYAVKHLEEAHGKKVEKSDLCTNALVQRLVAQSMQSVNAKLSQVEKIKKFVISPEAFSTKNGVLTDTLKVKRANVNDRYKKLIDSMYTPRS</sequence>
<keyword evidence="1" id="KW-0436">Ligase</keyword>
<evidence type="ECO:0000313" key="8">
    <source>
        <dbReference type="EMBL" id="CAD9085381.1"/>
    </source>
</evidence>
<keyword evidence="2" id="KW-0276">Fatty acid metabolism</keyword>
<feature type="domain" description="AMP-dependent synthetase/ligase" evidence="7">
    <location>
        <begin position="88"/>
        <end position="503"/>
    </location>
</feature>
<protein>
    <recommendedName>
        <fullName evidence="7">AMP-dependent synthetase/ligase domain-containing protein</fullName>
    </recommendedName>
</protein>
<dbReference type="PROSITE" id="PS00455">
    <property type="entry name" value="AMP_BINDING"/>
    <property type="match status" value="1"/>
</dbReference>
<dbReference type="Gene3D" id="3.30.300.30">
    <property type="match status" value="1"/>
</dbReference>
<dbReference type="InterPro" id="IPR045851">
    <property type="entry name" value="AMP-bd_C_sf"/>
</dbReference>
<feature type="transmembrane region" description="Helical" evidence="6">
    <location>
        <begin position="6"/>
        <end position="31"/>
    </location>
</feature>
<dbReference type="PANTHER" id="PTHR43272:SF32">
    <property type="entry name" value="AMP-DEPENDENT SYNTHETASE_LIGASE DOMAIN-CONTAINING PROTEIN"/>
    <property type="match status" value="1"/>
</dbReference>